<protein>
    <submittedName>
        <fullName evidence="2">Uncharacterized protein</fullName>
    </submittedName>
</protein>
<organism evidence="2 3">
    <name type="scientific">Plakobranchus ocellatus</name>
    <dbReference type="NCBI Taxonomy" id="259542"/>
    <lineage>
        <taxon>Eukaryota</taxon>
        <taxon>Metazoa</taxon>
        <taxon>Spiralia</taxon>
        <taxon>Lophotrochozoa</taxon>
        <taxon>Mollusca</taxon>
        <taxon>Gastropoda</taxon>
        <taxon>Heterobranchia</taxon>
        <taxon>Euthyneura</taxon>
        <taxon>Panpulmonata</taxon>
        <taxon>Sacoglossa</taxon>
        <taxon>Placobranchoidea</taxon>
        <taxon>Plakobranchidae</taxon>
        <taxon>Plakobranchus</taxon>
    </lineage>
</organism>
<evidence type="ECO:0000256" key="1">
    <source>
        <dbReference type="SAM" id="Phobius"/>
    </source>
</evidence>
<dbReference type="AlphaFoldDB" id="A0AAV4DN19"/>
<name>A0AAV4DN19_9GAST</name>
<accession>A0AAV4DN19</accession>
<keyword evidence="1" id="KW-0812">Transmembrane</keyword>
<keyword evidence="1" id="KW-1133">Transmembrane helix</keyword>
<evidence type="ECO:0000313" key="3">
    <source>
        <dbReference type="Proteomes" id="UP000735302"/>
    </source>
</evidence>
<gene>
    <name evidence="2" type="ORF">PoB_007207900</name>
</gene>
<keyword evidence="3" id="KW-1185">Reference proteome</keyword>
<dbReference type="Proteomes" id="UP000735302">
    <property type="component" value="Unassembled WGS sequence"/>
</dbReference>
<keyword evidence="1" id="KW-0472">Membrane</keyword>
<reference evidence="2 3" key="1">
    <citation type="journal article" date="2021" name="Elife">
        <title>Chloroplast acquisition without the gene transfer in kleptoplastic sea slugs, Plakobranchus ocellatus.</title>
        <authorList>
            <person name="Maeda T."/>
            <person name="Takahashi S."/>
            <person name="Yoshida T."/>
            <person name="Shimamura S."/>
            <person name="Takaki Y."/>
            <person name="Nagai Y."/>
            <person name="Toyoda A."/>
            <person name="Suzuki Y."/>
            <person name="Arimoto A."/>
            <person name="Ishii H."/>
            <person name="Satoh N."/>
            <person name="Nishiyama T."/>
            <person name="Hasebe M."/>
            <person name="Maruyama T."/>
            <person name="Minagawa J."/>
            <person name="Obokata J."/>
            <person name="Shigenobu S."/>
        </authorList>
    </citation>
    <scope>NUCLEOTIDE SEQUENCE [LARGE SCALE GENOMIC DNA]</scope>
</reference>
<evidence type="ECO:0000313" key="2">
    <source>
        <dbReference type="EMBL" id="GFO45574.1"/>
    </source>
</evidence>
<proteinExistence type="predicted"/>
<dbReference type="EMBL" id="BLXT01008064">
    <property type="protein sequence ID" value="GFO45574.1"/>
    <property type="molecule type" value="Genomic_DNA"/>
</dbReference>
<sequence length="95" mass="10453">MLYAKKRSRPYFIWLPLHSSPVSRLTFLPSTQIHSYHSLKLLSLPFFASALIYNLISGAISLLNSSMSINFVGGGIIRTMTSDLAQADVAPGVRV</sequence>
<feature type="transmembrane region" description="Helical" evidence="1">
    <location>
        <begin position="41"/>
        <end position="63"/>
    </location>
</feature>
<comment type="caution">
    <text evidence="2">The sequence shown here is derived from an EMBL/GenBank/DDBJ whole genome shotgun (WGS) entry which is preliminary data.</text>
</comment>